<proteinExistence type="predicted"/>
<keyword evidence="2" id="KW-1185">Reference proteome</keyword>
<organism evidence="1 2">
    <name type="scientific">Chaenocephalus aceratus</name>
    <name type="common">Blackfin icefish</name>
    <name type="synonym">Chaenichthys aceratus</name>
    <dbReference type="NCBI Taxonomy" id="36190"/>
    <lineage>
        <taxon>Eukaryota</taxon>
        <taxon>Metazoa</taxon>
        <taxon>Chordata</taxon>
        <taxon>Craniata</taxon>
        <taxon>Vertebrata</taxon>
        <taxon>Euteleostomi</taxon>
        <taxon>Actinopterygii</taxon>
        <taxon>Neopterygii</taxon>
        <taxon>Teleostei</taxon>
        <taxon>Neoteleostei</taxon>
        <taxon>Acanthomorphata</taxon>
        <taxon>Eupercaria</taxon>
        <taxon>Perciformes</taxon>
        <taxon>Notothenioidei</taxon>
        <taxon>Channichthyidae</taxon>
        <taxon>Chaenocephalus</taxon>
    </lineage>
</organism>
<comment type="caution">
    <text evidence="1">The sequence shown here is derived from an EMBL/GenBank/DDBJ whole genome shotgun (WGS) entry which is preliminary data.</text>
</comment>
<sequence length="94" mass="10263">MPLCFSPPVPIFLPGFRQLPCFSSSCTALCLRSSSLLQRKQRERASFPLSVVHLPPPVTLSRGKSVRMALCEAVQAAPWSSAKHSIKAKVCPEV</sequence>
<reference evidence="1" key="1">
    <citation type="submission" date="2022-05" db="EMBL/GenBank/DDBJ databases">
        <title>Chromosome-level genome of Chaenocephalus aceratus.</title>
        <authorList>
            <person name="Park H."/>
        </authorList>
    </citation>
    <scope>NUCLEOTIDE SEQUENCE</scope>
    <source>
        <strain evidence="1">KU_202001</strain>
    </source>
</reference>
<evidence type="ECO:0000313" key="1">
    <source>
        <dbReference type="EMBL" id="KAI4810609.1"/>
    </source>
</evidence>
<dbReference type="Proteomes" id="UP001057452">
    <property type="component" value="Chromosome 16"/>
</dbReference>
<dbReference type="EMBL" id="CM043800">
    <property type="protein sequence ID" value="KAI4810609.1"/>
    <property type="molecule type" value="Genomic_DNA"/>
</dbReference>
<evidence type="ECO:0000313" key="2">
    <source>
        <dbReference type="Proteomes" id="UP001057452"/>
    </source>
</evidence>
<name>A0ACB9WB49_CHAAC</name>
<protein>
    <submittedName>
        <fullName evidence="1">Uncharacterized protein</fullName>
    </submittedName>
</protein>
<gene>
    <name evidence="1" type="ORF">KUCAC02_013547</name>
</gene>
<accession>A0ACB9WB49</accession>